<feature type="transmembrane region" description="Helical" evidence="8">
    <location>
        <begin position="370"/>
        <end position="392"/>
    </location>
</feature>
<evidence type="ECO:0000256" key="6">
    <source>
        <dbReference type="ARBA" id="ARBA00022989"/>
    </source>
</evidence>
<keyword evidence="11" id="KW-1185">Reference proteome</keyword>
<keyword evidence="7 8" id="KW-0472">Membrane</keyword>
<evidence type="ECO:0000256" key="3">
    <source>
        <dbReference type="ARBA" id="ARBA00022448"/>
    </source>
</evidence>
<evidence type="ECO:0000313" key="10">
    <source>
        <dbReference type="EMBL" id="GAA0614966.1"/>
    </source>
</evidence>
<sequence length="482" mass="52377">MFRLIVKGGADKVTAANLTRLQRRLIVGVALSAAFLSVLTQFLLITAFPKIMDEFTVNSTEVQWLTTSYMLTIAVLIPITAYLIDKFPTRTIMMSAMFLFFTGSFICLIAPSFSILIAGRVIQGMGSGIMIPLMQTLLFLVYPKEKRGYAMGIAGLVINVAPAVGPPISGILIKYFEWRSLFFVTLPIAALILLMVFLFMRNITEQRTTQIDSLSIIFSTIGFGGLLFGFNKIQENGLTDVVTLVSMIAGAVALGLFAVRQFRLTTPILELRVLKVPVFALISFISILSFSLLISTETILPMYVQNAQQFSAYYGGLIVMPGALTLAVMSLLAGKLFDKYGGKMIAIIGFALLTVSTLSFHFILGLNTPFAITMVLFMVAMAGVAMINMPIMTSAINALPDHLIPHGTAVINTARQFGGSLGLTFIISFITMVGSGSETIVEPATYLTGVQNAFFVAFLFAVTGLVLSLFLERRKQPAESEG</sequence>
<reference evidence="10 11" key="1">
    <citation type="journal article" date="2019" name="Int. J. Syst. Evol. Microbiol.">
        <title>The Global Catalogue of Microorganisms (GCM) 10K type strain sequencing project: providing services to taxonomists for standard genome sequencing and annotation.</title>
        <authorList>
            <consortium name="The Broad Institute Genomics Platform"/>
            <consortium name="The Broad Institute Genome Sequencing Center for Infectious Disease"/>
            <person name="Wu L."/>
            <person name="Ma J."/>
        </authorList>
    </citation>
    <scope>NUCLEOTIDE SEQUENCE [LARGE SCALE GENOMIC DNA]</scope>
    <source>
        <strain evidence="10 11">JCM 15395</strain>
    </source>
</reference>
<name>A0ABN1GNV2_9BACI</name>
<dbReference type="PANTHER" id="PTHR42718:SF9">
    <property type="entry name" value="MAJOR FACILITATOR SUPERFAMILY MULTIDRUG TRANSPORTER MFSC"/>
    <property type="match status" value="1"/>
</dbReference>
<dbReference type="PRINTS" id="PR01036">
    <property type="entry name" value="TCRTETB"/>
</dbReference>
<feature type="transmembrane region" description="Helical" evidence="8">
    <location>
        <begin position="180"/>
        <end position="199"/>
    </location>
</feature>
<dbReference type="InterPro" id="IPR011701">
    <property type="entry name" value="MFS"/>
</dbReference>
<feature type="transmembrane region" description="Helical" evidence="8">
    <location>
        <begin position="96"/>
        <end position="118"/>
    </location>
</feature>
<gene>
    <name evidence="10" type="ORF">GCM10009001_35330</name>
</gene>
<dbReference type="EMBL" id="BAAADS010000025">
    <property type="protein sequence ID" value="GAA0614966.1"/>
    <property type="molecule type" value="Genomic_DNA"/>
</dbReference>
<evidence type="ECO:0000256" key="5">
    <source>
        <dbReference type="ARBA" id="ARBA00022692"/>
    </source>
</evidence>
<evidence type="ECO:0000313" key="11">
    <source>
        <dbReference type="Proteomes" id="UP001500866"/>
    </source>
</evidence>
<dbReference type="Pfam" id="PF07690">
    <property type="entry name" value="MFS_1"/>
    <property type="match status" value="1"/>
</dbReference>
<dbReference type="NCBIfam" id="TIGR00711">
    <property type="entry name" value="efflux_EmrB"/>
    <property type="match status" value="1"/>
</dbReference>
<feature type="transmembrane region" description="Helical" evidence="8">
    <location>
        <begin position="64"/>
        <end position="84"/>
    </location>
</feature>
<dbReference type="Proteomes" id="UP001500866">
    <property type="component" value="Unassembled WGS sequence"/>
</dbReference>
<dbReference type="InterPro" id="IPR020846">
    <property type="entry name" value="MFS_dom"/>
</dbReference>
<feature type="domain" description="Major facilitator superfamily (MFS) profile" evidence="9">
    <location>
        <begin position="26"/>
        <end position="476"/>
    </location>
</feature>
<evidence type="ECO:0000256" key="1">
    <source>
        <dbReference type="ARBA" id="ARBA00004651"/>
    </source>
</evidence>
<comment type="similarity">
    <text evidence="2">Belongs to the major facilitator superfamily. EmrB family.</text>
</comment>
<dbReference type="Gene3D" id="1.20.1720.10">
    <property type="entry name" value="Multidrug resistance protein D"/>
    <property type="match status" value="1"/>
</dbReference>
<feature type="transmembrane region" description="Helical" evidence="8">
    <location>
        <begin position="313"/>
        <end position="333"/>
    </location>
</feature>
<proteinExistence type="inferred from homology"/>
<dbReference type="PANTHER" id="PTHR42718">
    <property type="entry name" value="MAJOR FACILITATOR SUPERFAMILY MULTIDRUG TRANSPORTER MFSC"/>
    <property type="match status" value="1"/>
</dbReference>
<protein>
    <submittedName>
        <fullName evidence="10">MDR family MFS transporter</fullName>
    </submittedName>
</protein>
<keyword evidence="4" id="KW-1003">Cell membrane</keyword>
<evidence type="ECO:0000256" key="4">
    <source>
        <dbReference type="ARBA" id="ARBA00022475"/>
    </source>
</evidence>
<organism evidence="10 11">
    <name type="scientific">Virgibacillus siamensis</name>
    <dbReference type="NCBI Taxonomy" id="480071"/>
    <lineage>
        <taxon>Bacteria</taxon>
        <taxon>Bacillati</taxon>
        <taxon>Bacillota</taxon>
        <taxon>Bacilli</taxon>
        <taxon>Bacillales</taxon>
        <taxon>Bacillaceae</taxon>
        <taxon>Virgibacillus</taxon>
    </lineage>
</organism>
<dbReference type="InterPro" id="IPR004638">
    <property type="entry name" value="EmrB-like"/>
</dbReference>
<comment type="subcellular location">
    <subcellularLocation>
        <location evidence="1">Cell membrane</location>
        <topology evidence="1">Multi-pass membrane protein</topology>
    </subcellularLocation>
</comment>
<comment type="caution">
    <text evidence="10">The sequence shown here is derived from an EMBL/GenBank/DDBJ whole genome shotgun (WGS) entry which is preliminary data.</text>
</comment>
<feature type="transmembrane region" description="Helical" evidence="8">
    <location>
        <begin position="25"/>
        <end position="44"/>
    </location>
</feature>
<dbReference type="Gene3D" id="1.20.1250.20">
    <property type="entry name" value="MFS general substrate transporter like domains"/>
    <property type="match status" value="1"/>
</dbReference>
<dbReference type="PROSITE" id="PS50850">
    <property type="entry name" value="MFS"/>
    <property type="match status" value="1"/>
</dbReference>
<feature type="transmembrane region" description="Helical" evidence="8">
    <location>
        <begin position="149"/>
        <end position="168"/>
    </location>
</feature>
<dbReference type="SUPFAM" id="SSF103473">
    <property type="entry name" value="MFS general substrate transporter"/>
    <property type="match status" value="1"/>
</dbReference>
<dbReference type="CDD" id="cd17503">
    <property type="entry name" value="MFS_LmrB_MDR_like"/>
    <property type="match status" value="1"/>
</dbReference>
<feature type="transmembrane region" description="Helical" evidence="8">
    <location>
        <begin position="453"/>
        <end position="471"/>
    </location>
</feature>
<keyword evidence="5 8" id="KW-0812">Transmembrane</keyword>
<feature type="transmembrane region" description="Helical" evidence="8">
    <location>
        <begin position="124"/>
        <end position="142"/>
    </location>
</feature>
<feature type="transmembrane region" description="Helical" evidence="8">
    <location>
        <begin position="271"/>
        <end position="293"/>
    </location>
</feature>
<evidence type="ECO:0000256" key="2">
    <source>
        <dbReference type="ARBA" id="ARBA00008537"/>
    </source>
</evidence>
<accession>A0ABN1GNV2</accession>
<evidence type="ECO:0000256" key="7">
    <source>
        <dbReference type="ARBA" id="ARBA00023136"/>
    </source>
</evidence>
<keyword evidence="3" id="KW-0813">Transport</keyword>
<feature type="transmembrane region" description="Helical" evidence="8">
    <location>
        <begin position="345"/>
        <end position="364"/>
    </location>
</feature>
<feature type="transmembrane region" description="Helical" evidence="8">
    <location>
        <begin position="413"/>
        <end position="433"/>
    </location>
</feature>
<evidence type="ECO:0000256" key="8">
    <source>
        <dbReference type="SAM" id="Phobius"/>
    </source>
</evidence>
<feature type="transmembrane region" description="Helical" evidence="8">
    <location>
        <begin position="241"/>
        <end position="259"/>
    </location>
</feature>
<evidence type="ECO:0000259" key="9">
    <source>
        <dbReference type="PROSITE" id="PS50850"/>
    </source>
</evidence>
<feature type="transmembrane region" description="Helical" evidence="8">
    <location>
        <begin position="211"/>
        <end position="229"/>
    </location>
</feature>
<dbReference type="RefSeq" id="WP_390350841.1">
    <property type="nucleotide sequence ID" value="NZ_JBHUMU010000004.1"/>
</dbReference>
<dbReference type="InterPro" id="IPR036259">
    <property type="entry name" value="MFS_trans_sf"/>
</dbReference>
<keyword evidence="6 8" id="KW-1133">Transmembrane helix</keyword>